<dbReference type="Pfam" id="PF13439">
    <property type="entry name" value="Glyco_transf_4"/>
    <property type="match status" value="1"/>
</dbReference>
<feature type="domain" description="Glycosyltransferase subfamily 4-like N-terminal" evidence="2">
    <location>
        <begin position="22"/>
        <end position="165"/>
    </location>
</feature>
<dbReference type="EMBL" id="JBHTLT010000029">
    <property type="protein sequence ID" value="MFD1204747.1"/>
    <property type="molecule type" value="Genomic_DNA"/>
</dbReference>
<keyword evidence="3" id="KW-0808">Transferase</keyword>
<evidence type="ECO:0000313" key="3">
    <source>
        <dbReference type="EMBL" id="MFD1204747.1"/>
    </source>
</evidence>
<organism evidence="3 4">
    <name type="scientific">Sporosarcina contaminans</name>
    <dbReference type="NCBI Taxonomy" id="633403"/>
    <lineage>
        <taxon>Bacteria</taxon>
        <taxon>Bacillati</taxon>
        <taxon>Bacillota</taxon>
        <taxon>Bacilli</taxon>
        <taxon>Bacillales</taxon>
        <taxon>Caryophanaceae</taxon>
        <taxon>Sporosarcina</taxon>
    </lineage>
</organism>
<evidence type="ECO:0000313" key="4">
    <source>
        <dbReference type="Proteomes" id="UP001597231"/>
    </source>
</evidence>
<comment type="caution">
    <text evidence="3">The sequence shown here is derived from an EMBL/GenBank/DDBJ whole genome shotgun (WGS) entry which is preliminary data.</text>
</comment>
<evidence type="ECO:0000259" key="1">
    <source>
        <dbReference type="Pfam" id="PF00534"/>
    </source>
</evidence>
<dbReference type="Gene3D" id="3.40.50.2000">
    <property type="entry name" value="Glycogen Phosphorylase B"/>
    <property type="match status" value="2"/>
</dbReference>
<dbReference type="Proteomes" id="UP001597231">
    <property type="component" value="Unassembled WGS sequence"/>
</dbReference>
<name>A0ABW3TZD6_9BACL</name>
<dbReference type="EC" id="2.4.-.-" evidence="3"/>
<evidence type="ECO:0000259" key="2">
    <source>
        <dbReference type="Pfam" id="PF13439"/>
    </source>
</evidence>
<dbReference type="Pfam" id="PF00534">
    <property type="entry name" value="Glycos_transf_1"/>
    <property type="match status" value="1"/>
</dbReference>
<dbReference type="PANTHER" id="PTHR45947">
    <property type="entry name" value="SULFOQUINOVOSYL TRANSFERASE SQD2"/>
    <property type="match status" value="1"/>
</dbReference>
<gene>
    <name evidence="3" type="ORF">ACFQ38_06420</name>
</gene>
<sequence>MCKIAVFSNMYPSKEHPTYGIFVKNQVELLKKHDVDVDVIAIDDPKKGKVAAIKKYLSWFLRSMLYVMKNKKKLSLTHSHYAFPTGYLSLLAKKWFGIPYIVTVHGGDLDKMAAKNARIAKMTKNILQQAHTVITVGEKLREDVIHRFGVAPEKVELMSMGVDTSVFAPMPKQAVRRSLSIPVKEKSILYIGNMIEAKGILDLIEAFDIVSKEEPEAVLYLIGSSKDAGFMEKFNRHSLRRPDKTIHMEPKPQQELAEWMVAADVFVLPSHHEGFGLVALEAMSVGTPVVATNVGGLSSLLRDGAGVLVEPHNPSSLAEGLLTALRTADSSPNEAAEHRVKSNSYDVIAERLIALYDAAAKGQDKSYE</sequence>
<dbReference type="InterPro" id="IPR028098">
    <property type="entry name" value="Glyco_trans_4-like_N"/>
</dbReference>
<dbReference type="RefSeq" id="WP_336822346.1">
    <property type="nucleotide sequence ID" value="NZ_JBHTLT010000029.1"/>
</dbReference>
<accession>A0ABW3TZD6</accession>
<keyword evidence="4" id="KW-1185">Reference proteome</keyword>
<dbReference type="InterPro" id="IPR001296">
    <property type="entry name" value="Glyco_trans_1"/>
</dbReference>
<dbReference type="InterPro" id="IPR050194">
    <property type="entry name" value="Glycosyltransferase_grp1"/>
</dbReference>
<dbReference type="GO" id="GO:0016757">
    <property type="term" value="F:glycosyltransferase activity"/>
    <property type="evidence" value="ECO:0007669"/>
    <property type="project" value="UniProtKB-KW"/>
</dbReference>
<reference evidence="4" key="1">
    <citation type="journal article" date="2019" name="Int. J. Syst. Evol. Microbiol.">
        <title>The Global Catalogue of Microorganisms (GCM) 10K type strain sequencing project: providing services to taxonomists for standard genome sequencing and annotation.</title>
        <authorList>
            <consortium name="The Broad Institute Genomics Platform"/>
            <consortium name="The Broad Institute Genome Sequencing Center for Infectious Disease"/>
            <person name="Wu L."/>
            <person name="Ma J."/>
        </authorList>
    </citation>
    <scope>NUCLEOTIDE SEQUENCE [LARGE SCALE GENOMIC DNA]</scope>
    <source>
        <strain evidence="4">CCUG 53915</strain>
    </source>
</reference>
<protein>
    <submittedName>
        <fullName evidence="3">Glycosyltransferase</fullName>
        <ecNumber evidence="3">2.4.-.-</ecNumber>
    </submittedName>
</protein>
<keyword evidence="3" id="KW-0328">Glycosyltransferase</keyword>
<proteinExistence type="predicted"/>
<dbReference type="SUPFAM" id="SSF53756">
    <property type="entry name" value="UDP-Glycosyltransferase/glycogen phosphorylase"/>
    <property type="match status" value="1"/>
</dbReference>
<dbReference type="PANTHER" id="PTHR45947:SF15">
    <property type="entry name" value="TEICHURONIC ACID BIOSYNTHESIS GLYCOSYLTRANSFERASE TUAC-RELATED"/>
    <property type="match status" value="1"/>
</dbReference>
<feature type="domain" description="Glycosyl transferase family 1" evidence="1">
    <location>
        <begin position="173"/>
        <end position="328"/>
    </location>
</feature>